<evidence type="ECO:0000313" key="1">
    <source>
        <dbReference type="EMBL" id="HIX19774.1"/>
    </source>
</evidence>
<sequence length="65" mass="7332">VADALDRAHCHRIPGFTVRYANRRLELLVPGVHDLTLENLALRSKGQLFTAVFGYDVLLLTEREA</sequence>
<dbReference type="EMBL" id="DXFQ01000067">
    <property type="protein sequence ID" value="HIX19774.1"/>
    <property type="molecule type" value="Genomic_DNA"/>
</dbReference>
<proteinExistence type="predicted"/>
<name>A0A9D2AGU3_9BACT</name>
<protein>
    <submittedName>
        <fullName evidence="1">Uncharacterized protein</fullName>
    </submittedName>
</protein>
<organism evidence="1 2">
    <name type="scientific">Candidatus Akkermansia intestinigallinarum</name>
    <dbReference type="NCBI Taxonomy" id="2838431"/>
    <lineage>
        <taxon>Bacteria</taxon>
        <taxon>Pseudomonadati</taxon>
        <taxon>Verrucomicrobiota</taxon>
        <taxon>Verrucomicrobiia</taxon>
        <taxon>Verrucomicrobiales</taxon>
        <taxon>Akkermansiaceae</taxon>
        <taxon>Akkermansia</taxon>
    </lineage>
</organism>
<accession>A0A9D2AGU3</accession>
<dbReference type="AlphaFoldDB" id="A0A9D2AGU3"/>
<gene>
    <name evidence="1" type="ORF">H9862_04130</name>
</gene>
<feature type="non-terminal residue" evidence="1">
    <location>
        <position position="1"/>
    </location>
</feature>
<evidence type="ECO:0000313" key="2">
    <source>
        <dbReference type="Proteomes" id="UP000823964"/>
    </source>
</evidence>
<reference evidence="1" key="1">
    <citation type="journal article" date="2021" name="PeerJ">
        <title>Extensive microbial diversity within the chicken gut microbiome revealed by metagenomics and culture.</title>
        <authorList>
            <person name="Gilroy R."/>
            <person name="Ravi A."/>
            <person name="Getino M."/>
            <person name="Pursley I."/>
            <person name="Horton D.L."/>
            <person name="Alikhan N.F."/>
            <person name="Baker D."/>
            <person name="Gharbi K."/>
            <person name="Hall N."/>
            <person name="Watson M."/>
            <person name="Adriaenssens E.M."/>
            <person name="Foster-Nyarko E."/>
            <person name="Jarju S."/>
            <person name="Secka A."/>
            <person name="Antonio M."/>
            <person name="Oren A."/>
            <person name="Chaudhuri R.R."/>
            <person name="La Ragione R."/>
            <person name="Hildebrand F."/>
            <person name="Pallen M.J."/>
        </authorList>
    </citation>
    <scope>NUCLEOTIDE SEQUENCE</scope>
    <source>
        <strain evidence="1">14975</strain>
    </source>
</reference>
<comment type="caution">
    <text evidence="1">The sequence shown here is derived from an EMBL/GenBank/DDBJ whole genome shotgun (WGS) entry which is preliminary data.</text>
</comment>
<reference evidence="1" key="2">
    <citation type="submission" date="2021-04" db="EMBL/GenBank/DDBJ databases">
        <authorList>
            <person name="Gilroy R."/>
        </authorList>
    </citation>
    <scope>NUCLEOTIDE SEQUENCE</scope>
    <source>
        <strain evidence="1">14975</strain>
    </source>
</reference>
<dbReference type="Proteomes" id="UP000823964">
    <property type="component" value="Unassembled WGS sequence"/>
</dbReference>
<dbReference type="Gene3D" id="1.10.3210.10">
    <property type="entry name" value="Hypothetical protein af1432"/>
    <property type="match status" value="1"/>
</dbReference>